<evidence type="ECO:0000256" key="1">
    <source>
        <dbReference type="ARBA" id="ARBA00004123"/>
    </source>
</evidence>
<dbReference type="InterPro" id="IPR013087">
    <property type="entry name" value="Znf_C2H2_type"/>
</dbReference>
<feature type="region of interest" description="Disordered" evidence="12">
    <location>
        <begin position="196"/>
        <end position="227"/>
    </location>
</feature>
<dbReference type="PANTHER" id="PTHR19818">
    <property type="entry name" value="ZINC FINGER PROTEIN ZIC AND GLI"/>
    <property type="match status" value="1"/>
</dbReference>
<gene>
    <name evidence="15" type="ORF">VM1G_07326</name>
    <name evidence="14" type="ORF">VM1G_07328</name>
</gene>
<evidence type="ECO:0000256" key="10">
    <source>
        <dbReference type="ARBA" id="ARBA00023242"/>
    </source>
</evidence>
<evidence type="ECO:0000313" key="16">
    <source>
        <dbReference type="Proteomes" id="UP000078559"/>
    </source>
</evidence>
<dbReference type="AlphaFoldDB" id="A0A194W5C9"/>
<dbReference type="PANTHER" id="PTHR19818:SF139">
    <property type="entry name" value="PAIR-RULE PROTEIN ODD-PAIRED"/>
    <property type="match status" value="1"/>
</dbReference>
<dbReference type="OrthoDB" id="427030at2759"/>
<keyword evidence="7" id="KW-0805">Transcription regulation</keyword>
<dbReference type="GO" id="GO:0000978">
    <property type="term" value="F:RNA polymerase II cis-regulatory region sequence-specific DNA binding"/>
    <property type="evidence" value="ECO:0007669"/>
    <property type="project" value="TreeGrafter"/>
</dbReference>
<dbReference type="FunFam" id="3.30.160.60:FF:000446">
    <property type="entry name" value="Zinc finger protein"/>
    <property type="match status" value="1"/>
</dbReference>
<evidence type="ECO:0000256" key="9">
    <source>
        <dbReference type="ARBA" id="ARBA00023163"/>
    </source>
</evidence>
<feature type="region of interest" description="Disordered" evidence="12">
    <location>
        <begin position="383"/>
        <end position="485"/>
    </location>
</feature>
<feature type="domain" description="C2H2-type" evidence="13">
    <location>
        <begin position="227"/>
        <end position="256"/>
    </location>
</feature>
<evidence type="ECO:0000313" key="14">
    <source>
        <dbReference type="EMBL" id="KUI71674.1"/>
    </source>
</evidence>
<feature type="region of interest" description="Disordered" evidence="12">
    <location>
        <begin position="1"/>
        <end position="21"/>
    </location>
</feature>
<dbReference type="GO" id="GO:0045944">
    <property type="term" value="P:positive regulation of transcription by RNA polymerase II"/>
    <property type="evidence" value="ECO:0007669"/>
    <property type="project" value="UniProtKB-ARBA"/>
</dbReference>
<feature type="compositionally biased region" description="Basic and acidic residues" evidence="12">
    <location>
        <begin position="157"/>
        <end position="169"/>
    </location>
</feature>
<dbReference type="Pfam" id="PF00096">
    <property type="entry name" value="zf-C2H2"/>
    <property type="match status" value="2"/>
</dbReference>
<feature type="compositionally biased region" description="Polar residues" evidence="12">
    <location>
        <begin position="85"/>
        <end position="106"/>
    </location>
</feature>
<comment type="subcellular location">
    <subcellularLocation>
        <location evidence="1">Nucleus</location>
    </subcellularLocation>
</comment>
<keyword evidence="10" id="KW-0539">Nucleus</keyword>
<evidence type="ECO:0000256" key="7">
    <source>
        <dbReference type="ARBA" id="ARBA00023015"/>
    </source>
</evidence>
<evidence type="ECO:0000259" key="13">
    <source>
        <dbReference type="PROSITE" id="PS50157"/>
    </source>
</evidence>
<proteinExistence type="inferred from homology"/>
<dbReference type="SMR" id="A0A194W5C9"/>
<evidence type="ECO:0000256" key="3">
    <source>
        <dbReference type="ARBA" id="ARBA00022723"/>
    </source>
</evidence>
<dbReference type="InterPro" id="IPR036236">
    <property type="entry name" value="Znf_C2H2_sf"/>
</dbReference>
<dbReference type="PROSITE" id="PS00028">
    <property type="entry name" value="ZINC_FINGER_C2H2_1"/>
    <property type="match status" value="3"/>
</dbReference>
<keyword evidence="9" id="KW-0804">Transcription</keyword>
<dbReference type="Proteomes" id="UP000078559">
    <property type="component" value="Chromosome 7"/>
</dbReference>
<feature type="compositionally biased region" description="Polar residues" evidence="12">
    <location>
        <begin position="1"/>
        <end position="11"/>
    </location>
</feature>
<evidence type="ECO:0000256" key="2">
    <source>
        <dbReference type="ARBA" id="ARBA00006991"/>
    </source>
</evidence>
<accession>A0A194W5C9</accession>
<evidence type="ECO:0000256" key="5">
    <source>
        <dbReference type="ARBA" id="ARBA00022771"/>
    </source>
</evidence>
<organism evidence="14">
    <name type="scientific">Cytospora mali</name>
    <name type="common">Apple Valsa canker fungus</name>
    <name type="synonym">Valsa mali</name>
    <dbReference type="NCBI Taxonomy" id="578113"/>
    <lineage>
        <taxon>Eukaryota</taxon>
        <taxon>Fungi</taxon>
        <taxon>Dikarya</taxon>
        <taxon>Ascomycota</taxon>
        <taxon>Pezizomycotina</taxon>
        <taxon>Sordariomycetes</taxon>
        <taxon>Sordariomycetidae</taxon>
        <taxon>Diaporthales</taxon>
        <taxon>Cytosporaceae</taxon>
        <taxon>Cytospora</taxon>
    </lineage>
</organism>
<dbReference type="GO" id="GO:0008270">
    <property type="term" value="F:zinc ion binding"/>
    <property type="evidence" value="ECO:0007669"/>
    <property type="project" value="UniProtKB-KW"/>
</dbReference>
<keyword evidence="4" id="KW-0677">Repeat</keyword>
<dbReference type="InterPro" id="IPR050329">
    <property type="entry name" value="GLI_C2H2-zinc-finger"/>
</dbReference>
<feature type="region of interest" description="Disordered" evidence="12">
    <location>
        <begin position="85"/>
        <end position="169"/>
    </location>
</feature>
<dbReference type="EMBL" id="CM003104">
    <property type="protein sequence ID" value="KUI71674.1"/>
    <property type="molecule type" value="Genomic_DNA"/>
</dbReference>
<keyword evidence="3" id="KW-0479">Metal-binding</keyword>
<evidence type="ECO:0000256" key="8">
    <source>
        <dbReference type="ARBA" id="ARBA00023125"/>
    </source>
</evidence>
<dbReference type="SUPFAM" id="SSF57667">
    <property type="entry name" value="beta-beta-alpha zinc fingers"/>
    <property type="match status" value="2"/>
</dbReference>
<protein>
    <submittedName>
        <fullName evidence="14">Asparagine-rich zinc finger protein AZF1</fullName>
    </submittedName>
</protein>
<feature type="domain" description="C2H2-type" evidence="13">
    <location>
        <begin position="285"/>
        <end position="313"/>
    </location>
</feature>
<dbReference type="EMBL" id="CM003104">
    <property type="protein sequence ID" value="KUI71678.1"/>
    <property type="molecule type" value="Genomic_DNA"/>
</dbReference>
<feature type="compositionally biased region" description="Basic and acidic residues" evidence="12">
    <location>
        <begin position="390"/>
        <end position="412"/>
    </location>
</feature>
<sequence length="500" mass="56416">MTPYQQATASHNWGRWTQHPTSSDYVTIDTVMPYETRAMPTSAPIQRQGMTPQYVVANSYGESPVTPMSASTYAGQGHFGEYGSYNQPSSALATPYQQQSGRSSQRPMAPPTPPLDDDSRSTHSRSSQATYSAKCMSRRSSAMNTPIMKSEQSGAPKEPKTIRPFKKIDGTLQHEVNTDMDLLLKEIAKVMEIEGAKGNVESPAPVESPQEEEQQKPEAPNGPPKKFKCDLPDCDRAFAQKAQKISHMNSHNGIKKYRCDECGVCVSQAGNLQTHKRTHNNERPFPCPLCGKRFKQKGNVKPHIENVHEKKRRWICKFYDEGGPRCGKDFSTIGNMKNHINGFHKKTLQEIRYRLANWSENDRLSEEDKELFAHYLMVYKNSNKGVKGRGKSDKVKDEPEAARAALEGRRETTQQMTPVSPDPSNMGAVAYSRPQFYDQQQQQQQQHHPHNQHFHGLPPPASHHQASHYAQVPMHHAQQQPYPGLPQPVGYSMGWTPQYH</sequence>
<dbReference type="PROSITE" id="PS50157">
    <property type="entry name" value="ZINC_FINGER_C2H2_2"/>
    <property type="match status" value="3"/>
</dbReference>
<name>A0A194W5C9_CYTMA</name>
<feature type="domain" description="C2H2-type" evidence="13">
    <location>
        <begin position="257"/>
        <end position="284"/>
    </location>
</feature>
<keyword evidence="16" id="KW-1185">Reference proteome</keyword>
<dbReference type="GO" id="GO:0000981">
    <property type="term" value="F:DNA-binding transcription factor activity, RNA polymerase II-specific"/>
    <property type="evidence" value="ECO:0007669"/>
    <property type="project" value="TreeGrafter"/>
</dbReference>
<keyword evidence="6" id="KW-0862">Zinc</keyword>
<evidence type="ECO:0000256" key="12">
    <source>
        <dbReference type="SAM" id="MobiDB-lite"/>
    </source>
</evidence>
<comment type="similarity">
    <text evidence="2">Belongs to the krueppel C2H2-type zinc-finger protein family.</text>
</comment>
<evidence type="ECO:0000256" key="11">
    <source>
        <dbReference type="PROSITE-ProRule" id="PRU00042"/>
    </source>
</evidence>
<evidence type="ECO:0000256" key="6">
    <source>
        <dbReference type="ARBA" id="ARBA00022833"/>
    </source>
</evidence>
<evidence type="ECO:0000313" key="15">
    <source>
        <dbReference type="EMBL" id="KUI71678.1"/>
    </source>
</evidence>
<keyword evidence="8" id="KW-0238">DNA-binding</keyword>
<reference evidence="14" key="1">
    <citation type="submission" date="2014-12" db="EMBL/GenBank/DDBJ databases">
        <title>Genome Sequence of Valsa Canker Pathogens Uncovers a Specific Adaption of Colonization on Woody Bark.</title>
        <authorList>
            <person name="Yin Z."/>
            <person name="Liu H."/>
            <person name="Gao X."/>
            <person name="Li Z."/>
            <person name="Song N."/>
            <person name="Ke X."/>
            <person name="Dai Q."/>
            <person name="Wu Y."/>
            <person name="Sun Y."/>
            <person name="Xu J.-R."/>
            <person name="Kang Z.K."/>
            <person name="Wang L."/>
            <person name="Huang L."/>
        </authorList>
    </citation>
    <scope>NUCLEOTIDE SEQUENCE [LARGE SCALE GENOMIC DNA]</scope>
    <source>
        <strain evidence="14">03-8</strain>
    </source>
</reference>
<dbReference type="GO" id="GO:0005634">
    <property type="term" value="C:nucleus"/>
    <property type="evidence" value="ECO:0007669"/>
    <property type="project" value="UniProtKB-SubCell"/>
</dbReference>
<dbReference type="SMART" id="SM00355">
    <property type="entry name" value="ZnF_C2H2"/>
    <property type="match status" value="4"/>
</dbReference>
<evidence type="ECO:0000256" key="4">
    <source>
        <dbReference type="ARBA" id="ARBA00022737"/>
    </source>
</evidence>
<keyword evidence="5 11" id="KW-0863">Zinc-finger</keyword>
<dbReference type="FunFam" id="3.30.160.60:FF:000075">
    <property type="entry name" value="Putative zinc finger protein 536"/>
    <property type="match status" value="1"/>
</dbReference>
<dbReference type="Gene3D" id="3.30.160.60">
    <property type="entry name" value="Classic Zinc Finger"/>
    <property type="match status" value="3"/>
</dbReference>